<comment type="caution">
    <text evidence="5">The sequence shown here is derived from an EMBL/GenBank/DDBJ whole genome shotgun (WGS) entry which is preliminary data.</text>
</comment>
<name>A0ABS6EYU7_9CLOT</name>
<evidence type="ECO:0000313" key="6">
    <source>
        <dbReference type="Proteomes" id="UP000736583"/>
    </source>
</evidence>
<dbReference type="SUPFAM" id="SSF46548">
    <property type="entry name" value="alpha-helical ferredoxin"/>
    <property type="match status" value="1"/>
</dbReference>
<dbReference type="InterPro" id="IPR010208">
    <property type="entry name" value="Ion_transpt_RnfC/RsxC"/>
</dbReference>
<gene>
    <name evidence="5" type="ORF">KQI89_02080</name>
</gene>
<evidence type="ECO:0000256" key="1">
    <source>
        <dbReference type="ARBA" id="ARBA00022723"/>
    </source>
</evidence>
<feature type="domain" description="4Fe-4S ferredoxin-type" evidence="4">
    <location>
        <begin position="270"/>
        <end position="299"/>
    </location>
</feature>
<keyword evidence="1" id="KW-0479">Metal-binding</keyword>
<keyword evidence="3" id="KW-0411">Iron-sulfur</keyword>
<dbReference type="InterPro" id="IPR017900">
    <property type="entry name" value="4Fe4S_Fe_S_CS"/>
</dbReference>
<protein>
    <submittedName>
        <fullName evidence="5">4Fe-4S dicluster domain-containing protein</fullName>
    </submittedName>
</protein>
<dbReference type="EMBL" id="JAHLQL010000001">
    <property type="protein sequence ID" value="MBU5590542.1"/>
    <property type="molecule type" value="Genomic_DNA"/>
</dbReference>
<keyword evidence="2" id="KW-0408">Iron</keyword>
<feature type="domain" description="4Fe-4S ferredoxin-type" evidence="4">
    <location>
        <begin position="308"/>
        <end position="338"/>
    </location>
</feature>
<reference evidence="5 6" key="1">
    <citation type="submission" date="2021-06" db="EMBL/GenBank/DDBJ databases">
        <authorList>
            <person name="Sun Q."/>
            <person name="Li D."/>
        </authorList>
    </citation>
    <scope>NUCLEOTIDE SEQUENCE [LARGE SCALE GENOMIC DNA]</scope>
    <source>
        <strain evidence="5 6">MSJ-4</strain>
    </source>
</reference>
<organism evidence="5 6">
    <name type="scientific">Clostridium simiarum</name>
    <dbReference type="NCBI Taxonomy" id="2841506"/>
    <lineage>
        <taxon>Bacteria</taxon>
        <taxon>Bacillati</taxon>
        <taxon>Bacillota</taxon>
        <taxon>Clostridia</taxon>
        <taxon>Eubacteriales</taxon>
        <taxon>Clostridiaceae</taxon>
        <taxon>Clostridium</taxon>
    </lineage>
</organism>
<evidence type="ECO:0000313" key="5">
    <source>
        <dbReference type="EMBL" id="MBU5590542.1"/>
    </source>
</evidence>
<accession>A0ABS6EYU7</accession>
<dbReference type="PROSITE" id="PS00198">
    <property type="entry name" value="4FE4S_FER_1"/>
    <property type="match status" value="1"/>
</dbReference>
<dbReference type="Pfam" id="PF12838">
    <property type="entry name" value="Fer4_7"/>
    <property type="match status" value="1"/>
</dbReference>
<dbReference type="PANTHER" id="PTHR43034:SF2">
    <property type="entry name" value="ION-TRANSLOCATING OXIDOREDUCTASE COMPLEX SUBUNIT C"/>
    <property type="match status" value="1"/>
</dbReference>
<evidence type="ECO:0000256" key="3">
    <source>
        <dbReference type="ARBA" id="ARBA00023014"/>
    </source>
</evidence>
<dbReference type="Gene3D" id="3.30.70.20">
    <property type="match status" value="1"/>
</dbReference>
<dbReference type="RefSeq" id="WP_032121502.1">
    <property type="nucleotide sequence ID" value="NZ_JAHLQL010000001.1"/>
</dbReference>
<dbReference type="Proteomes" id="UP000736583">
    <property type="component" value="Unassembled WGS sequence"/>
</dbReference>
<sequence>MSKLNILYEMNKVKKKYIRQDAESILELISKDEEDQSISQEKRKPLSKEEFINLLKENHIKEINSLKDSYLKYEQINKEIDVLVINALDNDPAVRLNKVLLDNYVKEIQGSLDTICNIFNVKKLVIVSEEGLKDKSEKILSNTSNKNMEILPNHYGWLGDDFLKEKLNLQNQNSVVVESLLDLYYIYQLINFNKITNFLINIDGGAVNKKGVFTIAKESTYKEIVDALGGFNKEPYKIISGGILKGQGIFQLDDQIKSGDFSLLFLTEKESPSYKEEVCIRCGNCIDICPKKLVPMKLKDYAIERNFDRFKKAKGLDCINCGLCSYVCPSKRHLVQSINTAKNIILDTK</sequence>
<dbReference type="InterPro" id="IPR017896">
    <property type="entry name" value="4Fe4S_Fe-S-bd"/>
</dbReference>
<evidence type="ECO:0000256" key="2">
    <source>
        <dbReference type="ARBA" id="ARBA00023004"/>
    </source>
</evidence>
<dbReference type="PANTHER" id="PTHR43034">
    <property type="entry name" value="ION-TRANSLOCATING OXIDOREDUCTASE COMPLEX SUBUNIT C"/>
    <property type="match status" value="1"/>
</dbReference>
<dbReference type="PROSITE" id="PS51379">
    <property type="entry name" value="4FE4S_FER_2"/>
    <property type="match status" value="2"/>
</dbReference>
<proteinExistence type="predicted"/>
<keyword evidence="6" id="KW-1185">Reference proteome</keyword>
<evidence type="ECO:0000259" key="4">
    <source>
        <dbReference type="PROSITE" id="PS51379"/>
    </source>
</evidence>